<evidence type="ECO:0000256" key="3">
    <source>
        <dbReference type="ARBA" id="ARBA00022691"/>
    </source>
</evidence>
<sequence>MSAPQQPNEQWTEMQSRQPAGSPEAVGAAAKGGSRSVWSEYRTFVRRALREPSTVGAVIPSSPVLAREMARVVPTSDHPVVVELGPGTGALSGAVAERLPAAGRHIAVELDTGMVEHLRTSMPWLEVIQGDAQQLGQLLTEAGVQSVDAVVSGLPWSLFAGDSQTRILEEVGGVLVPGGAFTTIAYAHALGMPGARSFRRRLGRAFDEVVTTRTVWRNLPPARTYVCRRPSRSG</sequence>
<evidence type="ECO:0000313" key="6">
    <source>
        <dbReference type="EMBL" id="RCW44431.1"/>
    </source>
</evidence>
<keyword evidence="7" id="KW-1185">Reference proteome</keyword>
<keyword evidence="1 6" id="KW-0489">Methyltransferase</keyword>
<dbReference type="CDD" id="cd02440">
    <property type="entry name" value="AdoMet_MTases"/>
    <property type="match status" value="1"/>
</dbReference>
<dbReference type="InterPro" id="IPR029063">
    <property type="entry name" value="SAM-dependent_MTases_sf"/>
</dbReference>
<dbReference type="Gene3D" id="3.40.50.150">
    <property type="entry name" value="Vaccinia Virus protein VP39"/>
    <property type="match status" value="1"/>
</dbReference>
<evidence type="ECO:0000256" key="2">
    <source>
        <dbReference type="ARBA" id="ARBA00022679"/>
    </source>
</evidence>
<dbReference type="GO" id="GO:0000179">
    <property type="term" value="F:rRNA (adenine-N6,N6-)-dimethyltransferase activity"/>
    <property type="evidence" value="ECO:0007669"/>
    <property type="project" value="InterPro"/>
</dbReference>
<feature type="region of interest" description="Disordered" evidence="4">
    <location>
        <begin position="1"/>
        <end position="32"/>
    </location>
</feature>
<dbReference type="SMART" id="SM00650">
    <property type="entry name" value="rADc"/>
    <property type="match status" value="1"/>
</dbReference>
<dbReference type="Proteomes" id="UP000253495">
    <property type="component" value="Unassembled WGS sequence"/>
</dbReference>
<dbReference type="RefSeq" id="WP_420810140.1">
    <property type="nucleotide sequence ID" value="NZ_QPJC01000004.1"/>
</dbReference>
<organism evidence="6 7">
    <name type="scientific">Halopolyspora algeriensis</name>
    <dbReference type="NCBI Taxonomy" id="1500506"/>
    <lineage>
        <taxon>Bacteria</taxon>
        <taxon>Bacillati</taxon>
        <taxon>Actinomycetota</taxon>
        <taxon>Actinomycetes</taxon>
        <taxon>Actinomycetes incertae sedis</taxon>
        <taxon>Halopolyspora</taxon>
    </lineage>
</organism>
<name>A0A368VRR1_9ACTN</name>
<keyword evidence="2 6" id="KW-0808">Transferase</keyword>
<comment type="caution">
    <text evidence="6">The sequence shown here is derived from an EMBL/GenBank/DDBJ whole genome shotgun (WGS) entry which is preliminary data.</text>
</comment>
<dbReference type="InterPro" id="IPR020598">
    <property type="entry name" value="rRNA_Ade_methylase_Trfase_N"/>
</dbReference>
<feature type="domain" description="Ribosomal RNA adenine methylase transferase N-terminal" evidence="5">
    <location>
        <begin position="65"/>
        <end position="203"/>
    </location>
</feature>
<keyword evidence="3" id="KW-0949">S-adenosyl-L-methionine</keyword>
<dbReference type="EMBL" id="QPJC01000004">
    <property type="protein sequence ID" value="RCW44431.1"/>
    <property type="molecule type" value="Genomic_DNA"/>
</dbReference>
<dbReference type="AlphaFoldDB" id="A0A368VRR1"/>
<protein>
    <submittedName>
        <fullName evidence="6">Phospholipid N-methyltransferase</fullName>
    </submittedName>
</protein>
<feature type="compositionally biased region" description="Polar residues" evidence="4">
    <location>
        <begin position="1"/>
        <end position="19"/>
    </location>
</feature>
<dbReference type="SUPFAM" id="SSF53335">
    <property type="entry name" value="S-adenosyl-L-methionine-dependent methyltransferases"/>
    <property type="match status" value="1"/>
</dbReference>
<dbReference type="InterPro" id="IPR041698">
    <property type="entry name" value="Methyltransf_25"/>
</dbReference>
<dbReference type="Pfam" id="PF13649">
    <property type="entry name" value="Methyltransf_25"/>
    <property type="match status" value="1"/>
</dbReference>
<proteinExistence type="predicted"/>
<reference evidence="6 7" key="1">
    <citation type="submission" date="2018-07" db="EMBL/GenBank/DDBJ databases">
        <title>Genomic Encyclopedia of Type Strains, Phase III (KMG-III): the genomes of soil and plant-associated and newly described type strains.</title>
        <authorList>
            <person name="Whitman W."/>
        </authorList>
    </citation>
    <scope>NUCLEOTIDE SEQUENCE [LARGE SCALE GENOMIC DNA]</scope>
    <source>
        <strain evidence="6 7">CECT 8575</strain>
    </source>
</reference>
<evidence type="ECO:0000256" key="1">
    <source>
        <dbReference type="ARBA" id="ARBA00022603"/>
    </source>
</evidence>
<evidence type="ECO:0000313" key="7">
    <source>
        <dbReference type="Proteomes" id="UP000253495"/>
    </source>
</evidence>
<gene>
    <name evidence="6" type="ORF">DFQ14_10420</name>
</gene>
<accession>A0A368VRR1</accession>
<evidence type="ECO:0000256" key="4">
    <source>
        <dbReference type="SAM" id="MobiDB-lite"/>
    </source>
</evidence>
<evidence type="ECO:0000259" key="5">
    <source>
        <dbReference type="SMART" id="SM00650"/>
    </source>
</evidence>